<dbReference type="EMBL" id="CAJVPP010001457">
    <property type="protein sequence ID" value="CAG8556856.1"/>
    <property type="molecule type" value="Genomic_DNA"/>
</dbReference>
<proteinExistence type="predicted"/>
<dbReference type="Proteomes" id="UP000789375">
    <property type="component" value="Unassembled WGS sequence"/>
</dbReference>
<evidence type="ECO:0000313" key="2">
    <source>
        <dbReference type="EMBL" id="CAG8556856.1"/>
    </source>
</evidence>
<feature type="non-terminal residue" evidence="2">
    <location>
        <position position="565"/>
    </location>
</feature>
<organism evidence="2 3">
    <name type="scientific">Funneliformis mosseae</name>
    <name type="common">Endomycorrhizal fungus</name>
    <name type="synonym">Glomus mosseae</name>
    <dbReference type="NCBI Taxonomy" id="27381"/>
    <lineage>
        <taxon>Eukaryota</taxon>
        <taxon>Fungi</taxon>
        <taxon>Fungi incertae sedis</taxon>
        <taxon>Mucoromycota</taxon>
        <taxon>Glomeromycotina</taxon>
        <taxon>Glomeromycetes</taxon>
        <taxon>Glomerales</taxon>
        <taxon>Glomeraceae</taxon>
        <taxon>Funneliformis</taxon>
    </lineage>
</organism>
<keyword evidence="3" id="KW-1185">Reference proteome</keyword>
<gene>
    <name evidence="2" type="ORF">FMOSSE_LOCUS6758</name>
</gene>
<keyword evidence="1" id="KW-0472">Membrane</keyword>
<dbReference type="AlphaFoldDB" id="A0A9N9FUE3"/>
<reference evidence="2" key="1">
    <citation type="submission" date="2021-06" db="EMBL/GenBank/DDBJ databases">
        <authorList>
            <person name="Kallberg Y."/>
            <person name="Tangrot J."/>
            <person name="Rosling A."/>
        </authorList>
    </citation>
    <scope>NUCLEOTIDE SEQUENCE</scope>
    <source>
        <strain evidence="2">87-6 pot B 2015</strain>
    </source>
</reference>
<evidence type="ECO:0000313" key="3">
    <source>
        <dbReference type="Proteomes" id="UP000789375"/>
    </source>
</evidence>
<keyword evidence="1" id="KW-1133">Transmembrane helix</keyword>
<comment type="caution">
    <text evidence="2">The sequence shown here is derived from an EMBL/GenBank/DDBJ whole genome shotgun (WGS) entry which is preliminary data.</text>
</comment>
<protein>
    <submittedName>
        <fullName evidence="2">5591_t:CDS:1</fullName>
    </submittedName>
</protein>
<name>A0A9N9FUE3_FUNMO</name>
<accession>A0A9N9FUE3</accession>
<feature type="transmembrane region" description="Helical" evidence="1">
    <location>
        <begin position="465"/>
        <end position="483"/>
    </location>
</feature>
<keyword evidence="1" id="KW-0812">Transmembrane</keyword>
<evidence type="ECO:0000256" key="1">
    <source>
        <dbReference type="SAM" id="Phobius"/>
    </source>
</evidence>
<sequence>MVGGRYAIVYANSTGSTTLLQSPFISQGGIYTIILEFGLVTKRKPVILYPLSMLGITFTDISCDISYVEVGQQTCIVTGEDKSGNDIDIFYLKVDFLSSGAAYNIKPLASNFQTVPGIEKYNIKSLPYGGYILCGRGIDIGGKNVVACYILNDNNEVFPWDLSNPTTTSSISISTILNNNTYVLAQLGSKQNWTLLTTDLYKIEEERDHGYNNIHINTTYPNINDIIQSDIEYLTIQYYDEVVLSTGKIAIYQDDGNLRQIITGINDEYVNIGEDYKDNKTIKVDIFKSTFNLPGRTYYVVVEDNFVRNLAYQEPLYGVKERVWSFNTFSRTVKSEESLEYLIGHVRLTIDGTNYFDSLNEIARNVFITNLTKELADAIPISSDRIIINKKTEIDPSEEQMILSIKIQHDESKQEIPTSLATKDLDILIKNKLVTVIGTGDASKYLDGVYGFQSLPNLWETNQTSFIAVFATISIFILLFLWAKHKNREQENKNDEFLEWSRNHMHTISLFTLLAGADIEVLTLLESKIAGYSFFNAKFSETALSKIFWGTLFNLFEEIPQVIIQ</sequence>